<dbReference type="InterPro" id="IPR005094">
    <property type="entry name" value="Endonuclease_MobA/VirD2"/>
</dbReference>
<evidence type="ECO:0000259" key="1">
    <source>
        <dbReference type="Pfam" id="PF03432"/>
    </source>
</evidence>
<evidence type="ECO:0000313" key="3">
    <source>
        <dbReference type="Proteomes" id="UP000266441"/>
    </source>
</evidence>
<keyword evidence="3" id="KW-1185">Reference proteome</keyword>
<dbReference type="Proteomes" id="UP000266441">
    <property type="component" value="Unassembled WGS sequence"/>
</dbReference>
<protein>
    <recommendedName>
        <fullName evidence="1">MobA/VirD2-like nuclease domain-containing protein</fullName>
    </recommendedName>
</protein>
<gene>
    <name evidence="2" type="ORF">D1164_01610</name>
</gene>
<dbReference type="RefSeq" id="WP_119348175.1">
    <property type="nucleotide sequence ID" value="NZ_QWET01000001.1"/>
</dbReference>
<dbReference type="Pfam" id="PF03432">
    <property type="entry name" value="Relaxase"/>
    <property type="match status" value="1"/>
</dbReference>
<dbReference type="EMBL" id="QWET01000001">
    <property type="protein sequence ID" value="RIH67151.1"/>
    <property type="molecule type" value="Genomic_DNA"/>
</dbReference>
<accession>A0A399DAH2</accession>
<name>A0A399DAH2_9BACT</name>
<feature type="domain" description="MobA/VirD2-like nuclease" evidence="1">
    <location>
        <begin position="37"/>
        <end position="154"/>
    </location>
</feature>
<dbReference type="AlphaFoldDB" id="A0A399DAH2"/>
<reference evidence="2 3" key="1">
    <citation type="journal article" date="2015" name="Int. J. Syst. Evol. Microbiol.">
        <title>Mariniphaga sediminis sp. nov., isolated from coastal sediment.</title>
        <authorList>
            <person name="Wang F.Q."/>
            <person name="Shen Q.Y."/>
            <person name="Chen G.J."/>
            <person name="Du Z.J."/>
        </authorList>
    </citation>
    <scope>NUCLEOTIDE SEQUENCE [LARGE SCALE GENOMIC DNA]</scope>
    <source>
        <strain evidence="2 3">SY21</strain>
    </source>
</reference>
<comment type="caution">
    <text evidence="2">The sequence shown here is derived from an EMBL/GenBank/DDBJ whole genome shotgun (WGS) entry which is preliminary data.</text>
</comment>
<organism evidence="2 3">
    <name type="scientific">Mariniphaga sediminis</name>
    <dbReference type="NCBI Taxonomy" id="1628158"/>
    <lineage>
        <taxon>Bacteria</taxon>
        <taxon>Pseudomonadati</taxon>
        <taxon>Bacteroidota</taxon>
        <taxon>Bacteroidia</taxon>
        <taxon>Marinilabiliales</taxon>
        <taxon>Prolixibacteraceae</taxon>
        <taxon>Mariniphaga</taxon>
    </lineage>
</organism>
<evidence type="ECO:0000313" key="2">
    <source>
        <dbReference type="EMBL" id="RIH67151.1"/>
    </source>
</evidence>
<sequence>MVIVIHQATHTENALRYNEKKVKEGKAVFFHSRNTLSVNPFMYDEKHRLKNLLDIEKANTRVKNKCLHISFNPSVDDYRKLGDTTIRHEIDRMMEHMGYANQPYFVYKHQDLERVHFHVVSTRIDRETGRKIKDNYEKQKMQKFVQELEQKYDLSNQQAKEPSNFKFSPRSRNIKQNLENLFVHLNQMQEITSKDMYNEVLKLFNVEIKKSGRGHIVLVTDGEGIPIRYPIRLSKFKERPRFYVSAKVEKTMEISKQVIDKFQLAQWAKDLNRLVEKNRPKEAVLKQKIKKKKNKQKRI</sequence>
<proteinExistence type="predicted"/>
<dbReference type="OrthoDB" id="915634at2"/>